<evidence type="ECO:0000313" key="2">
    <source>
        <dbReference type="Proteomes" id="UP000003959"/>
    </source>
</evidence>
<organism evidence="1 2">
    <name type="scientific">Moorena producens 3L</name>
    <dbReference type="NCBI Taxonomy" id="489825"/>
    <lineage>
        <taxon>Bacteria</taxon>
        <taxon>Bacillati</taxon>
        <taxon>Cyanobacteriota</taxon>
        <taxon>Cyanophyceae</taxon>
        <taxon>Coleofasciculales</taxon>
        <taxon>Coleofasciculaceae</taxon>
        <taxon>Moorena</taxon>
    </lineage>
</organism>
<dbReference type="Proteomes" id="UP000003959">
    <property type="component" value="Unassembled WGS sequence"/>
</dbReference>
<accession>F4Y1B2</accession>
<name>F4Y1B2_9CYAN</name>
<dbReference type="HOGENOM" id="CLU_3346001_0_0_3"/>
<dbReference type="AlphaFoldDB" id="F4Y1B2"/>
<protein>
    <submittedName>
        <fullName evidence="1">Uncharacterized protein</fullName>
    </submittedName>
</protein>
<gene>
    <name evidence="1" type="ORF">LYNGBM3L_65800</name>
</gene>
<sequence length="37" mass="4121">MSRPGGNIEYLLWLGMESHQQPPDLAAIQQIIEEAIA</sequence>
<dbReference type="EMBL" id="GL890970">
    <property type="protein sequence ID" value="EGJ29054.1"/>
    <property type="molecule type" value="Genomic_DNA"/>
</dbReference>
<reference evidence="2" key="1">
    <citation type="journal article" date="2011" name="Proc. Natl. Acad. Sci. U.S.A.">
        <title>Genomic insights into the physiology and ecology of the marine filamentous cyanobacterium Lyngbya majuscula.</title>
        <authorList>
            <person name="Jones A.C."/>
            <person name="Monroe E.A."/>
            <person name="Podell S."/>
            <person name="Hess W.R."/>
            <person name="Klages S."/>
            <person name="Esquenazi E."/>
            <person name="Niessen S."/>
            <person name="Hoover H."/>
            <person name="Rothmann M."/>
            <person name="Lasken R.S."/>
            <person name="Yates J.R.III."/>
            <person name="Reinhardt R."/>
            <person name="Kube M."/>
            <person name="Burkart M.D."/>
            <person name="Allen E.E."/>
            <person name="Dorrestein P.C."/>
            <person name="Gerwick W.H."/>
            <person name="Gerwick L."/>
        </authorList>
    </citation>
    <scope>NUCLEOTIDE SEQUENCE [LARGE SCALE GENOMIC DNA]</scope>
    <source>
        <strain evidence="2">3L</strain>
    </source>
</reference>
<proteinExistence type="predicted"/>
<evidence type="ECO:0000313" key="1">
    <source>
        <dbReference type="EMBL" id="EGJ29054.1"/>
    </source>
</evidence>
<keyword evidence="2" id="KW-1185">Reference proteome</keyword>